<dbReference type="AlphaFoldDB" id="A0A967C1W9"/>
<proteinExistence type="predicted"/>
<keyword evidence="2" id="KW-1185">Reference proteome</keyword>
<evidence type="ECO:0000313" key="2">
    <source>
        <dbReference type="Proteomes" id="UP000761264"/>
    </source>
</evidence>
<comment type="caution">
    <text evidence="1">The sequence shown here is derived from an EMBL/GenBank/DDBJ whole genome shotgun (WGS) entry which is preliminary data.</text>
</comment>
<reference evidence="1" key="1">
    <citation type="submission" date="2020-03" db="EMBL/GenBank/DDBJ databases">
        <title>Genome of Pelagibius litoralis DSM 21314T.</title>
        <authorList>
            <person name="Wang G."/>
        </authorList>
    </citation>
    <scope>NUCLEOTIDE SEQUENCE</scope>
    <source>
        <strain evidence="1">DSM 21314</strain>
    </source>
</reference>
<dbReference type="RefSeq" id="WP_167220568.1">
    <property type="nucleotide sequence ID" value="NZ_JAAQPH010000001.1"/>
</dbReference>
<organism evidence="1 2">
    <name type="scientific">Pelagibius litoralis</name>
    <dbReference type="NCBI Taxonomy" id="374515"/>
    <lineage>
        <taxon>Bacteria</taxon>
        <taxon>Pseudomonadati</taxon>
        <taxon>Pseudomonadota</taxon>
        <taxon>Alphaproteobacteria</taxon>
        <taxon>Rhodospirillales</taxon>
        <taxon>Rhodovibrionaceae</taxon>
        <taxon>Pelagibius</taxon>
    </lineage>
</organism>
<protein>
    <submittedName>
        <fullName evidence="1">Uncharacterized protein</fullName>
    </submittedName>
</protein>
<sequence length="266" mass="30628">MPTDNLYKAIRYIADIIQISEARGLLLEVSTDFEEFRKVRMAQSDRSTLYPMYDVACTYIDSSNGFWIKGVDENGELIHTQAMRLLDLSGTTLADHFRLHRQKYMTPGNTDDPTQYDYSPTPACQKISGRVCYHGELWLKEDDGKRFRGTGLTTILPRMALALSLMEWSPDFVFGFMYPHAACRGLAAREGYMHMEPGFWHAPGSPESFAEWLVWMAREDLEHLMRFAPGELYQQLEAQRSKKTEKSSELHIAGREWHRPQNAAMS</sequence>
<evidence type="ECO:0000313" key="1">
    <source>
        <dbReference type="EMBL" id="NIA67238.1"/>
    </source>
</evidence>
<gene>
    <name evidence="1" type="ORF">HBA54_01375</name>
</gene>
<name>A0A967C1W9_9PROT</name>
<accession>A0A967C1W9</accession>
<dbReference type="Proteomes" id="UP000761264">
    <property type="component" value="Unassembled WGS sequence"/>
</dbReference>
<dbReference type="EMBL" id="JAAQPH010000001">
    <property type="protein sequence ID" value="NIA67238.1"/>
    <property type="molecule type" value="Genomic_DNA"/>
</dbReference>